<protein>
    <submittedName>
        <fullName evidence="2">Uncharacterized protein</fullName>
    </submittedName>
</protein>
<gene>
    <name evidence="2" type="ORF">AB1Y20_021578</name>
</gene>
<accession>A0AB34JK17</accession>
<comment type="caution">
    <text evidence="2">The sequence shown here is derived from an EMBL/GenBank/DDBJ whole genome shotgun (WGS) entry which is preliminary data.</text>
</comment>
<feature type="compositionally biased region" description="Basic and acidic residues" evidence="1">
    <location>
        <begin position="179"/>
        <end position="202"/>
    </location>
</feature>
<evidence type="ECO:0000313" key="3">
    <source>
        <dbReference type="Proteomes" id="UP001515480"/>
    </source>
</evidence>
<proteinExistence type="predicted"/>
<reference evidence="2 3" key="1">
    <citation type="journal article" date="2024" name="Science">
        <title>Giant polyketide synthase enzymes in the biosynthesis of giant marine polyether toxins.</title>
        <authorList>
            <person name="Fallon T.R."/>
            <person name="Shende V.V."/>
            <person name="Wierzbicki I.H."/>
            <person name="Pendleton A.L."/>
            <person name="Watervoot N.F."/>
            <person name="Auber R.P."/>
            <person name="Gonzalez D.J."/>
            <person name="Wisecaver J.H."/>
            <person name="Moore B.S."/>
        </authorList>
    </citation>
    <scope>NUCLEOTIDE SEQUENCE [LARGE SCALE GENOMIC DNA]</scope>
    <source>
        <strain evidence="2 3">12B1</strain>
    </source>
</reference>
<organism evidence="2 3">
    <name type="scientific">Prymnesium parvum</name>
    <name type="common">Toxic golden alga</name>
    <dbReference type="NCBI Taxonomy" id="97485"/>
    <lineage>
        <taxon>Eukaryota</taxon>
        <taxon>Haptista</taxon>
        <taxon>Haptophyta</taxon>
        <taxon>Prymnesiophyceae</taxon>
        <taxon>Prymnesiales</taxon>
        <taxon>Prymnesiaceae</taxon>
        <taxon>Prymnesium</taxon>
    </lineage>
</organism>
<evidence type="ECO:0000313" key="2">
    <source>
        <dbReference type="EMBL" id="KAL1521930.1"/>
    </source>
</evidence>
<name>A0AB34JK17_PRYPA</name>
<dbReference type="AlphaFoldDB" id="A0AB34JK17"/>
<evidence type="ECO:0000256" key="1">
    <source>
        <dbReference type="SAM" id="MobiDB-lite"/>
    </source>
</evidence>
<sequence>MAMAAAAEWRARAETEVEAVGTLEGVPAEDEGTEGTMEMEGLAGDAMEVLEEVSEEGLEARQVEVGGRGDERAKGCEVEAEVGAEREWAEVEEERTDGVAEAQVVAEMVVAGRVAAAEAGGVEEAAEAELVMAAGRLEGRREVPMGAEGEAQGAATPEAAAGLATAEEIRVAGSPVAAREVESKAAERSEERTEGGQEEEAMVKEALVEAALATGADGAEAV</sequence>
<keyword evidence="3" id="KW-1185">Reference proteome</keyword>
<dbReference type="EMBL" id="JBGBPQ010000007">
    <property type="protein sequence ID" value="KAL1521930.1"/>
    <property type="molecule type" value="Genomic_DNA"/>
</dbReference>
<feature type="region of interest" description="Disordered" evidence="1">
    <location>
        <begin position="173"/>
        <end position="202"/>
    </location>
</feature>
<dbReference type="Proteomes" id="UP001515480">
    <property type="component" value="Unassembled WGS sequence"/>
</dbReference>